<name>A0A0R2ALS5_9LACO</name>
<evidence type="ECO:0000256" key="2">
    <source>
        <dbReference type="ARBA" id="ARBA00022759"/>
    </source>
</evidence>
<accession>A0A0R2ALS5</accession>
<dbReference type="GO" id="GO:0006298">
    <property type="term" value="P:mismatch repair"/>
    <property type="evidence" value="ECO:0007669"/>
    <property type="project" value="InterPro"/>
</dbReference>
<dbReference type="InterPro" id="IPR004603">
    <property type="entry name" value="DNA_mismatch_endonuc_vsr"/>
</dbReference>
<dbReference type="InterPro" id="IPR011335">
    <property type="entry name" value="Restrct_endonuc-II-like"/>
</dbReference>
<protein>
    <submittedName>
        <fullName evidence="7">DNA mismatch endonuclease Vsr</fullName>
    </submittedName>
</protein>
<dbReference type="STRING" id="1423781.FD06_GL000773"/>
<dbReference type="Gene3D" id="3.40.960.10">
    <property type="entry name" value="VSR Endonuclease"/>
    <property type="match status" value="1"/>
</dbReference>
<organism evidence="7 8">
    <name type="scientific">Apilactobacillus ozensis DSM 23829 = JCM 17196</name>
    <dbReference type="NCBI Taxonomy" id="1423781"/>
    <lineage>
        <taxon>Bacteria</taxon>
        <taxon>Bacillati</taxon>
        <taxon>Bacillota</taxon>
        <taxon>Bacilli</taxon>
        <taxon>Lactobacillales</taxon>
        <taxon>Lactobacillaceae</taxon>
        <taxon>Apilactobacillus</taxon>
    </lineage>
</organism>
<dbReference type="RefSeq" id="WP_237757248.1">
    <property type="nucleotide sequence ID" value="NZ_AYYQ01000036.1"/>
</dbReference>
<keyword evidence="8" id="KW-1185">Reference proteome</keyword>
<proteinExistence type="inferred from homology"/>
<comment type="similarity">
    <text evidence="6">Belongs to the Vsr family.</text>
</comment>
<evidence type="ECO:0000256" key="5">
    <source>
        <dbReference type="ARBA" id="ARBA00023204"/>
    </source>
</evidence>
<gene>
    <name evidence="7" type="ORF">FD06_GL000773</name>
</gene>
<dbReference type="PATRIC" id="fig|1423781.4.peg.798"/>
<sequence length="148" mass="18259">MRKDLELRYNLKTDKKTSKRMSKVKLKRGPLENTLAQKLWYQGIRYRRNYKNLPGLPDIAITKYKIAVFIDGEFWNGFNWEQRKQRLKRNREYWINKIETNMKRDKHKDDELRKIGWISLHFWGNTVKNNVDYCIELIHFYIKYNNDL</sequence>
<keyword evidence="1" id="KW-0540">Nuclease</keyword>
<keyword evidence="3" id="KW-0227">DNA damage</keyword>
<evidence type="ECO:0000313" key="7">
    <source>
        <dbReference type="EMBL" id="KRM67621.1"/>
    </source>
</evidence>
<keyword evidence="2 7" id="KW-0255">Endonuclease</keyword>
<evidence type="ECO:0000313" key="8">
    <source>
        <dbReference type="Proteomes" id="UP000052012"/>
    </source>
</evidence>
<evidence type="ECO:0000256" key="1">
    <source>
        <dbReference type="ARBA" id="ARBA00022722"/>
    </source>
</evidence>
<dbReference type="SUPFAM" id="SSF52980">
    <property type="entry name" value="Restriction endonuclease-like"/>
    <property type="match status" value="1"/>
</dbReference>
<dbReference type="Proteomes" id="UP000052012">
    <property type="component" value="Unassembled WGS sequence"/>
</dbReference>
<dbReference type="GO" id="GO:0004519">
    <property type="term" value="F:endonuclease activity"/>
    <property type="evidence" value="ECO:0007669"/>
    <property type="project" value="UniProtKB-KW"/>
</dbReference>
<evidence type="ECO:0000256" key="6">
    <source>
        <dbReference type="ARBA" id="ARBA00029466"/>
    </source>
</evidence>
<dbReference type="GO" id="GO:0016787">
    <property type="term" value="F:hydrolase activity"/>
    <property type="evidence" value="ECO:0007669"/>
    <property type="project" value="UniProtKB-KW"/>
</dbReference>
<evidence type="ECO:0000256" key="3">
    <source>
        <dbReference type="ARBA" id="ARBA00022763"/>
    </source>
</evidence>
<keyword evidence="4" id="KW-0378">Hydrolase</keyword>
<keyword evidence="5" id="KW-0234">DNA repair</keyword>
<comment type="caution">
    <text evidence="7">The sequence shown here is derived from an EMBL/GenBank/DDBJ whole genome shotgun (WGS) entry which is preliminary data.</text>
</comment>
<dbReference type="Pfam" id="PF03852">
    <property type="entry name" value="Vsr"/>
    <property type="match status" value="1"/>
</dbReference>
<dbReference type="AlphaFoldDB" id="A0A0R2ALS5"/>
<evidence type="ECO:0000256" key="4">
    <source>
        <dbReference type="ARBA" id="ARBA00022801"/>
    </source>
</evidence>
<reference evidence="7 8" key="1">
    <citation type="journal article" date="2015" name="Genome Announc.">
        <title>Expanding the biotechnology potential of lactobacilli through comparative genomics of 213 strains and associated genera.</title>
        <authorList>
            <person name="Sun Z."/>
            <person name="Harris H.M."/>
            <person name="McCann A."/>
            <person name="Guo C."/>
            <person name="Argimon S."/>
            <person name="Zhang W."/>
            <person name="Yang X."/>
            <person name="Jeffery I.B."/>
            <person name="Cooney J.C."/>
            <person name="Kagawa T.F."/>
            <person name="Liu W."/>
            <person name="Song Y."/>
            <person name="Salvetti E."/>
            <person name="Wrobel A."/>
            <person name="Rasinkangas P."/>
            <person name="Parkhill J."/>
            <person name="Rea M.C."/>
            <person name="O'Sullivan O."/>
            <person name="Ritari J."/>
            <person name="Douillard F.P."/>
            <person name="Paul Ross R."/>
            <person name="Yang R."/>
            <person name="Briner A.E."/>
            <person name="Felis G.E."/>
            <person name="de Vos W.M."/>
            <person name="Barrangou R."/>
            <person name="Klaenhammer T.R."/>
            <person name="Caufield P.W."/>
            <person name="Cui Y."/>
            <person name="Zhang H."/>
            <person name="O'Toole P.W."/>
        </authorList>
    </citation>
    <scope>NUCLEOTIDE SEQUENCE [LARGE SCALE GENOMIC DNA]</scope>
    <source>
        <strain evidence="7 8">DSM 23829</strain>
    </source>
</reference>
<dbReference type="NCBIfam" id="TIGR00632">
    <property type="entry name" value="vsr"/>
    <property type="match status" value="1"/>
</dbReference>
<dbReference type="CDD" id="cd00221">
    <property type="entry name" value="Vsr"/>
    <property type="match status" value="1"/>
</dbReference>
<dbReference type="EMBL" id="AYYQ01000036">
    <property type="protein sequence ID" value="KRM67621.1"/>
    <property type="molecule type" value="Genomic_DNA"/>
</dbReference>